<reference evidence="2 3" key="1">
    <citation type="submission" date="2019-07" db="EMBL/GenBank/DDBJ databases">
        <authorList>
            <person name="Park M."/>
        </authorList>
    </citation>
    <scope>NUCLEOTIDE SEQUENCE [LARGE SCALE GENOMIC DNA]</scope>
    <source>
        <strain evidence="2 3">KCTC32445</strain>
    </source>
</reference>
<evidence type="ECO:0000313" key="2">
    <source>
        <dbReference type="EMBL" id="TSB05253.1"/>
    </source>
</evidence>
<sequence length="322" mass="34913">MSFTWWRYPTRRFRVDGIDFSVVSRAKGDGLHSSLSMLGVEQASDRTPVFGPDAVRNHFLKASLPDGRSVEVEFGYIGIWTTGIVARLDGQIIYESHKGQTPAYPEKYRDAATENNSLSASLKMAQGTSGAPMNGGVFAKENRLPFAVDVATGLLFYVIAKLTDLQTAAMVGVVVGIGLVLFQRVTKIDVTGGLALFGIAMLCISAGLALWLNDDEWIKLRGTITGLIAAGIFLIDGIRGGPYIGKGLARYMPYSDLNPGRFAIAMGSIGIIMAALNYAAAKLLTTDSWLFYTTFVDTFVVIGLVFFALRFARGQNPRSAER</sequence>
<keyword evidence="1" id="KW-1133">Transmembrane helix</keyword>
<dbReference type="GO" id="GO:0016020">
    <property type="term" value="C:membrane"/>
    <property type="evidence" value="ECO:0007669"/>
    <property type="project" value="InterPro"/>
</dbReference>
<keyword evidence="1" id="KW-0812">Transmembrane</keyword>
<organism evidence="2 3">
    <name type="scientific">Sphingorhabdus contaminans</name>
    <dbReference type="NCBI Taxonomy" id="1343899"/>
    <lineage>
        <taxon>Bacteria</taxon>
        <taxon>Pseudomonadati</taxon>
        <taxon>Pseudomonadota</taxon>
        <taxon>Alphaproteobacteria</taxon>
        <taxon>Sphingomonadales</taxon>
        <taxon>Sphingomonadaceae</taxon>
        <taxon>Sphingorhabdus</taxon>
    </lineage>
</organism>
<dbReference type="AlphaFoldDB" id="A0A553WKR3"/>
<dbReference type="InterPro" id="IPR006008">
    <property type="entry name" value="YciB"/>
</dbReference>
<dbReference type="Pfam" id="PF04279">
    <property type="entry name" value="IspA"/>
    <property type="match status" value="1"/>
</dbReference>
<comment type="caution">
    <text evidence="2">The sequence shown here is derived from an EMBL/GenBank/DDBJ whole genome shotgun (WGS) entry which is preliminary data.</text>
</comment>
<feature type="transmembrane region" description="Helical" evidence="1">
    <location>
        <begin position="165"/>
        <end position="182"/>
    </location>
</feature>
<accession>A0A553WKR3</accession>
<dbReference type="Proteomes" id="UP000320160">
    <property type="component" value="Unassembled WGS sequence"/>
</dbReference>
<feature type="transmembrane region" description="Helical" evidence="1">
    <location>
        <begin position="218"/>
        <end position="238"/>
    </location>
</feature>
<name>A0A553WKR3_9SPHN</name>
<evidence type="ECO:0000256" key="1">
    <source>
        <dbReference type="SAM" id="Phobius"/>
    </source>
</evidence>
<proteinExistence type="predicted"/>
<protein>
    <submittedName>
        <fullName evidence="2">Uncharacterized protein</fullName>
    </submittedName>
</protein>
<dbReference type="RefSeq" id="WP_143776169.1">
    <property type="nucleotide sequence ID" value="NZ_VKKU01000001.1"/>
</dbReference>
<feature type="transmembrane region" description="Helical" evidence="1">
    <location>
        <begin position="290"/>
        <end position="312"/>
    </location>
</feature>
<keyword evidence="3" id="KW-1185">Reference proteome</keyword>
<gene>
    <name evidence="2" type="ORF">FOM92_07770</name>
</gene>
<dbReference type="EMBL" id="VKKU01000001">
    <property type="protein sequence ID" value="TSB05253.1"/>
    <property type="molecule type" value="Genomic_DNA"/>
</dbReference>
<keyword evidence="1" id="KW-0472">Membrane</keyword>
<dbReference type="OrthoDB" id="111868at2"/>
<feature type="transmembrane region" description="Helical" evidence="1">
    <location>
        <begin position="259"/>
        <end position="278"/>
    </location>
</feature>
<feature type="transmembrane region" description="Helical" evidence="1">
    <location>
        <begin position="194"/>
        <end position="212"/>
    </location>
</feature>
<evidence type="ECO:0000313" key="3">
    <source>
        <dbReference type="Proteomes" id="UP000320160"/>
    </source>
</evidence>